<evidence type="ECO:0000256" key="1">
    <source>
        <dbReference type="SAM" id="MobiDB-lite"/>
    </source>
</evidence>
<keyword evidence="3" id="KW-1185">Reference proteome</keyword>
<feature type="compositionally biased region" description="Basic and acidic residues" evidence="1">
    <location>
        <begin position="1"/>
        <end position="13"/>
    </location>
</feature>
<evidence type="ECO:0000313" key="2">
    <source>
        <dbReference type="EMBL" id="KAK6213323.1"/>
    </source>
</evidence>
<feature type="region of interest" description="Disordered" evidence="1">
    <location>
        <begin position="1"/>
        <end position="21"/>
    </location>
</feature>
<dbReference type="EMBL" id="JASAOK010000044">
    <property type="protein sequence ID" value="KAK6213323.1"/>
    <property type="molecule type" value="Genomic_DNA"/>
</dbReference>
<sequence length="69" mass="7350">MSPSGERLKDESKVSPGLGGHLNDTILLRVLATPVPGKYIVILKADAGANVESHLNSDGDRGERHEGHH</sequence>
<organism evidence="2 3">
    <name type="scientific">Colletotrichum tabaci</name>
    <dbReference type="NCBI Taxonomy" id="1209068"/>
    <lineage>
        <taxon>Eukaryota</taxon>
        <taxon>Fungi</taxon>
        <taxon>Dikarya</taxon>
        <taxon>Ascomycota</taxon>
        <taxon>Pezizomycotina</taxon>
        <taxon>Sordariomycetes</taxon>
        <taxon>Hypocreomycetidae</taxon>
        <taxon>Glomerellales</taxon>
        <taxon>Glomerellaceae</taxon>
        <taxon>Colletotrichum</taxon>
        <taxon>Colletotrichum destructivum species complex</taxon>
    </lineage>
</organism>
<dbReference type="AlphaFoldDB" id="A0AAV9T4G4"/>
<accession>A0AAV9T4G4</accession>
<proteinExistence type="predicted"/>
<name>A0AAV9T4G4_9PEZI</name>
<reference evidence="2 3" key="1">
    <citation type="submission" date="2023-04" db="EMBL/GenBank/DDBJ databases">
        <title>Colletotrichum tabacum stain YC1 causing leaf anthracnose on Nicotiana tabacum(L.) cv.</title>
        <authorList>
            <person name="Ji Z."/>
            <person name="Wang M."/>
            <person name="Zhang J."/>
            <person name="Wang N."/>
            <person name="Zhou Z."/>
        </authorList>
    </citation>
    <scope>NUCLEOTIDE SEQUENCE [LARGE SCALE GENOMIC DNA]</scope>
    <source>
        <strain evidence="2 3">YC1</strain>
    </source>
</reference>
<comment type="caution">
    <text evidence="2">The sequence shown here is derived from an EMBL/GenBank/DDBJ whole genome shotgun (WGS) entry which is preliminary data.</text>
</comment>
<dbReference type="Proteomes" id="UP001327957">
    <property type="component" value="Unassembled WGS sequence"/>
</dbReference>
<protein>
    <submittedName>
        <fullName evidence="2">Uncharacterized protein</fullName>
    </submittedName>
</protein>
<gene>
    <name evidence="2" type="ORF">QIS74_09325</name>
</gene>
<evidence type="ECO:0000313" key="3">
    <source>
        <dbReference type="Proteomes" id="UP001327957"/>
    </source>
</evidence>